<dbReference type="SMART" id="SM00178">
    <property type="entry name" value="SAR"/>
    <property type="match status" value="1"/>
</dbReference>
<proteinExistence type="inferred from homology"/>
<dbReference type="GO" id="GO:0005525">
    <property type="term" value="F:GTP binding"/>
    <property type="evidence" value="ECO:0007669"/>
    <property type="project" value="UniProtKB-KW"/>
</dbReference>
<keyword evidence="3 5" id="KW-0547">Nucleotide-binding</keyword>
<dbReference type="AlphaFoldDB" id="A0A836FAA9"/>
<sequence length="135" mass="14954">GLLAILRKLRSNPDKELRLLLLGLDNAGKTTILKSLASEDITQIYVVDSADIKRLEETGQELSELLLEEKLRGVPLLVYANKQDLGHAVTAAEIAEGLGLHNIKDRDWQIQSCIAIEGKGVKEGLEWACKNIKRK</sequence>
<dbReference type="SMART" id="SM00177">
    <property type="entry name" value="ARF"/>
    <property type="match status" value="1"/>
</dbReference>
<dbReference type="Pfam" id="PF00025">
    <property type="entry name" value="Arf"/>
    <property type="match status" value="2"/>
</dbReference>
<feature type="binding site" evidence="5">
    <location>
        <begin position="81"/>
        <end position="84"/>
    </location>
    <ligand>
        <name>GTP</name>
        <dbReference type="ChEBI" id="CHEBI:37565"/>
    </ligand>
</feature>
<evidence type="ECO:0000256" key="2">
    <source>
        <dbReference type="ARBA" id="ARBA00022707"/>
    </source>
</evidence>
<keyword evidence="2" id="KW-0449">Lipoprotein</keyword>
<accession>A0A836FAA9</accession>
<comment type="caution">
    <text evidence="6">The sequence shown here is derived from an EMBL/GenBank/DDBJ whole genome shotgun (WGS) entry which is preliminary data.</text>
</comment>
<keyword evidence="7" id="KW-1185">Reference proteome</keyword>
<dbReference type="InterPro" id="IPR044612">
    <property type="entry name" value="ARL2/3"/>
</dbReference>
<dbReference type="PROSITE" id="PS51417">
    <property type="entry name" value="ARF"/>
    <property type="match status" value="1"/>
</dbReference>
<evidence type="ECO:0000256" key="4">
    <source>
        <dbReference type="ARBA" id="ARBA00023134"/>
    </source>
</evidence>
<dbReference type="Gene3D" id="3.40.50.300">
    <property type="entry name" value="P-loop containing nucleotide triphosphate hydrolases"/>
    <property type="match status" value="2"/>
</dbReference>
<dbReference type="InterPro" id="IPR027417">
    <property type="entry name" value="P-loop_NTPase"/>
</dbReference>
<evidence type="ECO:0000256" key="1">
    <source>
        <dbReference type="ARBA" id="ARBA00010290"/>
    </source>
</evidence>
<keyword evidence="4 5" id="KW-0342">GTP-binding</keyword>
<reference evidence="6" key="1">
    <citation type="submission" date="2020-03" db="EMBL/GenBank/DDBJ databases">
        <title>Relaxed selection underlies rapid genomic changes in the transitions from sociality to social parasitism in ants.</title>
        <authorList>
            <person name="Bi X."/>
        </authorList>
    </citation>
    <scope>NUCLEOTIDE SEQUENCE</scope>
    <source>
        <strain evidence="6">BGI-DK2014a</strain>
        <tissue evidence="6">Whole body</tissue>
    </source>
</reference>
<evidence type="ECO:0000256" key="5">
    <source>
        <dbReference type="PIRSR" id="PIRSR606689-1"/>
    </source>
</evidence>
<dbReference type="GO" id="GO:0003924">
    <property type="term" value="F:GTPase activity"/>
    <property type="evidence" value="ECO:0007669"/>
    <property type="project" value="InterPro"/>
</dbReference>
<feature type="non-terminal residue" evidence="6">
    <location>
        <position position="135"/>
    </location>
</feature>
<feature type="non-terminal residue" evidence="6">
    <location>
        <position position="1"/>
    </location>
</feature>
<organism evidence="6 7">
    <name type="scientific">Acromyrmex charruanus</name>
    <dbReference type="NCBI Taxonomy" id="2715315"/>
    <lineage>
        <taxon>Eukaryota</taxon>
        <taxon>Metazoa</taxon>
        <taxon>Ecdysozoa</taxon>
        <taxon>Arthropoda</taxon>
        <taxon>Hexapoda</taxon>
        <taxon>Insecta</taxon>
        <taxon>Pterygota</taxon>
        <taxon>Neoptera</taxon>
        <taxon>Endopterygota</taxon>
        <taxon>Hymenoptera</taxon>
        <taxon>Apocrita</taxon>
        <taxon>Aculeata</taxon>
        <taxon>Formicoidea</taxon>
        <taxon>Formicidae</taxon>
        <taxon>Myrmicinae</taxon>
        <taxon>Acromyrmex</taxon>
    </lineage>
</organism>
<dbReference type="SUPFAM" id="SSF52540">
    <property type="entry name" value="P-loop containing nucleoside triphosphate hydrolases"/>
    <property type="match status" value="1"/>
</dbReference>
<name>A0A836FAA9_9HYME</name>
<dbReference type="InterPro" id="IPR006689">
    <property type="entry name" value="Small_GTPase_ARF/SAR"/>
</dbReference>
<dbReference type="Proteomes" id="UP000669903">
    <property type="component" value="Unassembled WGS sequence"/>
</dbReference>
<gene>
    <name evidence="6" type="primary">Arl3</name>
    <name evidence="6" type="ORF">G6Z76_0007379</name>
</gene>
<keyword evidence="2" id="KW-0519">Myristate</keyword>
<dbReference type="EMBL" id="JAANIC010002948">
    <property type="protein sequence ID" value="KAG5343709.1"/>
    <property type="molecule type" value="Genomic_DNA"/>
</dbReference>
<dbReference type="PANTHER" id="PTHR45697">
    <property type="entry name" value="ADP-RIBOSYLATION FACTOR-LIKE PROTEIN 2-RELATED"/>
    <property type="match status" value="1"/>
</dbReference>
<evidence type="ECO:0000256" key="3">
    <source>
        <dbReference type="ARBA" id="ARBA00022741"/>
    </source>
</evidence>
<evidence type="ECO:0000313" key="6">
    <source>
        <dbReference type="EMBL" id="KAG5343709.1"/>
    </source>
</evidence>
<comment type="similarity">
    <text evidence="1">Belongs to the small GTPase superfamily. Arf family.</text>
</comment>
<protein>
    <submittedName>
        <fullName evidence="6">ARL3 protein</fullName>
    </submittedName>
</protein>
<evidence type="ECO:0000313" key="7">
    <source>
        <dbReference type="Proteomes" id="UP000669903"/>
    </source>
</evidence>